<reference evidence="1" key="1">
    <citation type="journal article" date="2023" name="IMA Fungus">
        <title>Comparative genomic study of the Penicillium genus elucidates a diverse pangenome and 15 lateral gene transfer events.</title>
        <authorList>
            <person name="Petersen C."/>
            <person name="Sorensen T."/>
            <person name="Nielsen M.R."/>
            <person name="Sondergaard T.E."/>
            <person name="Sorensen J.L."/>
            <person name="Fitzpatrick D.A."/>
            <person name="Frisvad J.C."/>
            <person name="Nielsen K.L."/>
        </authorList>
    </citation>
    <scope>NUCLEOTIDE SEQUENCE</scope>
    <source>
        <strain evidence="1">IBT 15450</strain>
    </source>
</reference>
<dbReference type="PANTHER" id="PTHR38846:SF1">
    <property type="entry name" value="C3H1-TYPE DOMAIN-CONTAINING PROTEIN"/>
    <property type="match status" value="1"/>
</dbReference>
<accession>A0AAD6IAE7</accession>
<organism evidence="1 2">
    <name type="scientific">Penicillium canescens</name>
    <dbReference type="NCBI Taxonomy" id="5083"/>
    <lineage>
        <taxon>Eukaryota</taxon>
        <taxon>Fungi</taxon>
        <taxon>Dikarya</taxon>
        <taxon>Ascomycota</taxon>
        <taxon>Pezizomycotina</taxon>
        <taxon>Eurotiomycetes</taxon>
        <taxon>Eurotiomycetidae</taxon>
        <taxon>Eurotiales</taxon>
        <taxon>Aspergillaceae</taxon>
        <taxon>Penicillium</taxon>
    </lineage>
</organism>
<evidence type="ECO:0000313" key="1">
    <source>
        <dbReference type="EMBL" id="KAJ6038548.1"/>
    </source>
</evidence>
<keyword evidence="2" id="KW-1185">Reference proteome</keyword>
<proteinExistence type="predicted"/>
<dbReference type="AlphaFoldDB" id="A0AAD6IAE7"/>
<protein>
    <submittedName>
        <fullName evidence="1">Uncharacterized protein</fullName>
    </submittedName>
</protein>
<comment type="caution">
    <text evidence="1">The sequence shown here is derived from an EMBL/GenBank/DDBJ whole genome shotgun (WGS) entry which is preliminary data.</text>
</comment>
<gene>
    <name evidence="1" type="ORF">N7460_008319</name>
</gene>
<dbReference type="EMBL" id="JAQJZL010000009">
    <property type="protein sequence ID" value="KAJ6038548.1"/>
    <property type="molecule type" value="Genomic_DNA"/>
</dbReference>
<dbReference type="PANTHER" id="PTHR38846">
    <property type="entry name" value="C3H1-TYPE DOMAIN-CONTAINING PROTEIN"/>
    <property type="match status" value="1"/>
</dbReference>
<reference evidence="1" key="2">
    <citation type="submission" date="2023-01" db="EMBL/GenBank/DDBJ databases">
        <authorList>
            <person name="Petersen C."/>
        </authorList>
    </citation>
    <scope>NUCLEOTIDE SEQUENCE</scope>
    <source>
        <strain evidence="1">IBT 15450</strain>
    </source>
</reference>
<sequence>MRINVSPFELHPNQFLQDFNVPYDPELPISYLFSLVSKERNWKANSRTWRKNWNKCMACEYDRLIGYCNTNLETWQELCRQVGIEGSFMSTTKCKKALAGVHVNIIDVLDCWNTDDVPRRFASLSQLAEYTKKTNKTFNRHVAKQDKILRILLRHIF</sequence>
<dbReference type="Proteomes" id="UP001219568">
    <property type="component" value="Unassembled WGS sequence"/>
</dbReference>
<evidence type="ECO:0000313" key="2">
    <source>
        <dbReference type="Proteomes" id="UP001219568"/>
    </source>
</evidence>
<name>A0AAD6IAE7_PENCN</name>